<evidence type="ECO:0000256" key="1">
    <source>
        <dbReference type="SAM" id="MobiDB-lite"/>
    </source>
</evidence>
<evidence type="ECO:0000313" key="3">
    <source>
        <dbReference type="Proteomes" id="UP000310689"/>
    </source>
</evidence>
<feature type="region of interest" description="Disordered" evidence="1">
    <location>
        <begin position="176"/>
        <end position="300"/>
    </location>
</feature>
<feature type="compositionally biased region" description="Polar residues" evidence="1">
    <location>
        <begin position="63"/>
        <end position="72"/>
    </location>
</feature>
<evidence type="ECO:0000313" key="2">
    <source>
        <dbReference type="EMBL" id="TIB33824.1"/>
    </source>
</evidence>
<accession>A0A4T0JIB7</accession>
<sequence length="300" mass="32562">MNELLLFPIPPVRVEKEPFTVVADTPFNPKTPPRIPLPLTPKNTRPSSPKLKSLLKSTPRPQKNPNNTSDGNVSEESDIDISSDLTYVARKYGYSSTHSPSQGWSDDDDRHCLGPPPPPSNRLKLKASKRALKDSRRGSAVSLSPYSYSHSPSSPKSTISSRSALGDSTISVGLGVDVSASNRTPSSNSSCTSNRSSRSSRSSTTTNITTPNTKYTPPTSNTTPTIKTSIPRKSSSSSIPQDTPRPRKPIFTSPKSTYNIPPVPFLPKELKLRAPRTTNVSTRLPTSLKPTQSTVPRRTT</sequence>
<dbReference type="EMBL" id="SPOI01000177">
    <property type="protein sequence ID" value="TIB33824.1"/>
    <property type="molecule type" value="Genomic_DNA"/>
</dbReference>
<feature type="compositionally biased region" description="Polar residues" evidence="1">
    <location>
        <begin position="94"/>
        <end position="104"/>
    </location>
</feature>
<feature type="compositionally biased region" description="Low complexity" evidence="1">
    <location>
        <begin position="181"/>
        <end position="240"/>
    </location>
</feature>
<reference evidence="2 3" key="1">
    <citation type="submission" date="2019-03" db="EMBL/GenBank/DDBJ databases">
        <title>Sequencing 23 genomes of Wallemia ichthyophaga.</title>
        <authorList>
            <person name="Gostincar C."/>
        </authorList>
    </citation>
    <scope>NUCLEOTIDE SEQUENCE [LARGE SCALE GENOMIC DNA]</scope>
    <source>
        <strain evidence="2 3">EXF-6200</strain>
    </source>
</reference>
<organism evidence="2 3">
    <name type="scientific">Wallemia ichthyophaga</name>
    <dbReference type="NCBI Taxonomy" id="245174"/>
    <lineage>
        <taxon>Eukaryota</taxon>
        <taxon>Fungi</taxon>
        <taxon>Dikarya</taxon>
        <taxon>Basidiomycota</taxon>
        <taxon>Wallemiomycotina</taxon>
        <taxon>Wallemiomycetes</taxon>
        <taxon>Wallemiales</taxon>
        <taxon>Wallemiaceae</taxon>
        <taxon>Wallemia</taxon>
    </lineage>
</organism>
<feature type="compositionally biased region" description="Low complexity" evidence="1">
    <location>
        <begin position="44"/>
        <end position="61"/>
    </location>
</feature>
<dbReference type="Proteomes" id="UP000310689">
    <property type="component" value="Unassembled WGS sequence"/>
</dbReference>
<proteinExistence type="predicted"/>
<feature type="compositionally biased region" description="Low complexity" evidence="1">
    <location>
        <begin position="139"/>
        <end position="163"/>
    </location>
</feature>
<gene>
    <name evidence="2" type="ORF">E3P86_02931</name>
</gene>
<name>A0A4T0JIB7_WALIC</name>
<feature type="region of interest" description="Disordered" evidence="1">
    <location>
        <begin position="94"/>
        <end position="163"/>
    </location>
</feature>
<protein>
    <submittedName>
        <fullName evidence="2">Uncharacterized protein</fullName>
    </submittedName>
</protein>
<feature type="region of interest" description="Disordered" evidence="1">
    <location>
        <begin position="20"/>
        <end position="80"/>
    </location>
</feature>
<feature type="compositionally biased region" description="Polar residues" evidence="1">
    <location>
        <begin position="276"/>
        <end position="300"/>
    </location>
</feature>
<feature type="compositionally biased region" description="Pro residues" evidence="1">
    <location>
        <begin position="29"/>
        <end position="39"/>
    </location>
</feature>
<dbReference type="AlphaFoldDB" id="A0A4T0JIB7"/>
<comment type="caution">
    <text evidence="2">The sequence shown here is derived from an EMBL/GenBank/DDBJ whole genome shotgun (WGS) entry which is preliminary data.</text>
</comment>